<dbReference type="GO" id="GO:0000156">
    <property type="term" value="F:phosphorelay response regulator activity"/>
    <property type="evidence" value="ECO:0007669"/>
    <property type="project" value="InterPro"/>
</dbReference>
<proteinExistence type="predicted"/>
<dbReference type="AlphaFoldDB" id="A0A220VGL4"/>
<dbReference type="PROSITE" id="PS50930">
    <property type="entry name" value="HTH_LYTTR"/>
    <property type="match status" value="1"/>
</dbReference>
<dbReference type="PANTHER" id="PTHR37299">
    <property type="entry name" value="TRANSCRIPTIONAL REGULATOR-RELATED"/>
    <property type="match status" value="1"/>
</dbReference>
<dbReference type="RefSeq" id="WP_089074001.1">
    <property type="nucleotide sequence ID" value="NZ_CP022356.1"/>
</dbReference>
<dbReference type="InterPro" id="IPR007492">
    <property type="entry name" value="LytTR_DNA-bd_dom"/>
</dbReference>
<dbReference type="KEGG" id="pmai:CF386_08465"/>
<dbReference type="SMART" id="SM00850">
    <property type="entry name" value="LytTR"/>
    <property type="match status" value="1"/>
</dbReference>
<accession>A0A220VGL4</accession>
<dbReference type="OrthoDB" id="236568at2"/>
<dbReference type="Proteomes" id="UP000242175">
    <property type="component" value="Chromosome small"/>
</dbReference>
<sequence>MFRKFSGADFSVLLNQQTIKKLIQKISKVNVLDNSDEEELVVKDSDSLTKNQNQTHTLSKEKLINKEKNSLTNNKKQTHILSKEQMIKLFIVKKLSETHFISINDVFALIADGNYVQLITKHNNFLLRTPLSQLELKLPKTFQRVHRCHIIDLKRIIRTDYDSKTKKMEVILDSNQKYVISRSYQFLVRKYLKEKSILKST</sequence>
<name>A0A220VGL4_9GAMM</name>
<evidence type="ECO:0000313" key="3">
    <source>
        <dbReference type="EMBL" id="ASK79093.1"/>
    </source>
</evidence>
<dbReference type="PANTHER" id="PTHR37299:SF1">
    <property type="entry name" value="STAGE 0 SPORULATION PROTEIN A HOMOLOG"/>
    <property type="match status" value="1"/>
</dbReference>
<dbReference type="Gene3D" id="2.40.50.1020">
    <property type="entry name" value="LytTr DNA-binding domain"/>
    <property type="match status" value="1"/>
</dbReference>
<dbReference type="GO" id="GO:0003677">
    <property type="term" value="F:DNA binding"/>
    <property type="evidence" value="ECO:0007669"/>
    <property type="project" value="InterPro"/>
</dbReference>
<protein>
    <recommendedName>
        <fullName evidence="2">HTH LytTR-type domain-containing protein</fullName>
    </recommendedName>
</protein>
<organism evidence="3 4">
    <name type="scientific">Paraphotobacterium marinum</name>
    <dbReference type="NCBI Taxonomy" id="1755811"/>
    <lineage>
        <taxon>Bacteria</taxon>
        <taxon>Pseudomonadati</taxon>
        <taxon>Pseudomonadota</taxon>
        <taxon>Gammaproteobacteria</taxon>
        <taxon>Vibrionales</taxon>
        <taxon>Vibrionaceae</taxon>
        <taxon>Paraphotobacterium</taxon>
    </lineage>
</organism>
<keyword evidence="4" id="KW-1185">Reference proteome</keyword>
<dbReference type="Pfam" id="PF04397">
    <property type="entry name" value="LytTR"/>
    <property type="match status" value="1"/>
</dbReference>
<evidence type="ECO:0000313" key="4">
    <source>
        <dbReference type="Proteomes" id="UP000242175"/>
    </source>
</evidence>
<dbReference type="EMBL" id="CP022356">
    <property type="protein sequence ID" value="ASK79093.1"/>
    <property type="molecule type" value="Genomic_DNA"/>
</dbReference>
<evidence type="ECO:0000256" key="1">
    <source>
        <dbReference type="ARBA" id="ARBA00023012"/>
    </source>
</evidence>
<feature type="domain" description="HTH LytTR-type" evidence="2">
    <location>
        <begin position="90"/>
        <end position="194"/>
    </location>
</feature>
<dbReference type="InterPro" id="IPR046947">
    <property type="entry name" value="LytR-like"/>
</dbReference>
<evidence type="ECO:0000259" key="2">
    <source>
        <dbReference type="PROSITE" id="PS50930"/>
    </source>
</evidence>
<keyword evidence="1" id="KW-0902">Two-component regulatory system</keyword>
<gene>
    <name evidence="3" type="ORF">CF386_08465</name>
</gene>
<reference evidence="3 4" key="1">
    <citation type="journal article" date="2016" name="Int. J. Syst. Evol. Microbiol.">
        <title>Paraphotobacterium marinum gen. nov., sp. nov., a member of the family Vibrionaceae, isolated from surface seawater.</title>
        <authorList>
            <person name="Huang Z."/>
            <person name="Dong C."/>
            <person name="Shao Z."/>
        </authorList>
    </citation>
    <scope>NUCLEOTIDE SEQUENCE [LARGE SCALE GENOMIC DNA]</scope>
    <source>
        <strain evidence="3 4">NSCS20N07D</strain>
    </source>
</reference>